<organism evidence="2 3">
    <name type="scientific">Aphanomyces euteiches</name>
    <dbReference type="NCBI Taxonomy" id="100861"/>
    <lineage>
        <taxon>Eukaryota</taxon>
        <taxon>Sar</taxon>
        <taxon>Stramenopiles</taxon>
        <taxon>Oomycota</taxon>
        <taxon>Saprolegniomycetes</taxon>
        <taxon>Saprolegniales</taxon>
        <taxon>Verrucalvaceae</taxon>
        <taxon>Aphanomyces</taxon>
    </lineage>
</organism>
<accession>A0A6G0X216</accession>
<comment type="caution">
    <text evidence="2">The sequence shown here is derived from an EMBL/GenBank/DDBJ whole genome shotgun (WGS) entry which is preliminary data.</text>
</comment>
<feature type="transmembrane region" description="Helical" evidence="1">
    <location>
        <begin position="59"/>
        <end position="79"/>
    </location>
</feature>
<evidence type="ECO:0000313" key="3">
    <source>
        <dbReference type="Proteomes" id="UP000481153"/>
    </source>
</evidence>
<proteinExistence type="predicted"/>
<keyword evidence="1" id="KW-0472">Membrane</keyword>
<name>A0A6G0X216_9STRA</name>
<evidence type="ECO:0000256" key="1">
    <source>
        <dbReference type="SAM" id="Phobius"/>
    </source>
</evidence>
<evidence type="ECO:0000313" key="2">
    <source>
        <dbReference type="EMBL" id="KAF0733930.1"/>
    </source>
</evidence>
<reference evidence="2 3" key="1">
    <citation type="submission" date="2019-07" db="EMBL/GenBank/DDBJ databases">
        <title>Genomics analysis of Aphanomyces spp. identifies a new class of oomycete effector associated with host adaptation.</title>
        <authorList>
            <person name="Gaulin E."/>
        </authorList>
    </citation>
    <scope>NUCLEOTIDE SEQUENCE [LARGE SCALE GENOMIC DNA]</scope>
    <source>
        <strain evidence="2 3">ATCC 201684</strain>
    </source>
</reference>
<dbReference type="VEuPathDB" id="FungiDB:AeMF1_004531"/>
<keyword evidence="1" id="KW-1133">Transmembrane helix</keyword>
<protein>
    <submittedName>
        <fullName evidence="2">Uncharacterized protein</fullName>
    </submittedName>
</protein>
<dbReference type="Proteomes" id="UP000481153">
    <property type="component" value="Unassembled WGS sequence"/>
</dbReference>
<dbReference type="EMBL" id="VJMJ01000119">
    <property type="protein sequence ID" value="KAF0733930.1"/>
    <property type="molecule type" value="Genomic_DNA"/>
</dbReference>
<dbReference type="AlphaFoldDB" id="A0A6G0X216"/>
<sequence length="312" mass="34591">MTHLYHDVPPLEVLSEEDLSRLNEPKMPKKIAPISIAQNPPARAASDASIANEQTNPPFVYAVFAILLVYITACVYTYCFPKPVVPWEEEFAVRATNVSSNCTATFVDSKDGYVTSSNSIKFELFCPSNTTKTSQILQYKIHVDNVMLMTDLAILPRDYPVEFSTEEILGFTEGKHIATITLIVPLRGGTDEILTFDRHFHWTPPGTPIVKLALKTPWQQSCSLPRILTPVNGTSFPKDSPILLEIDATNAFAPHTSVVLDGNIALELQSNKVQRGVLTNLAPGPHTIQIMAQDSKQTFDHVFFQVLPIQNA</sequence>
<keyword evidence="1" id="KW-0812">Transmembrane</keyword>
<gene>
    <name evidence="2" type="ORF">Ae201684_009485</name>
</gene>
<keyword evidence="3" id="KW-1185">Reference proteome</keyword>